<feature type="region of interest" description="Disordered" evidence="1">
    <location>
        <begin position="149"/>
        <end position="168"/>
    </location>
</feature>
<evidence type="ECO:0000313" key="2">
    <source>
        <dbReference type="EMBL" id="QQK42090.1"/>
    </source>
</evidence>
<dbReference type="Proteomes" id="UP000595662">
    <property type="component" value="Chromosome 1"/>
</dbReference>
<protein>
    <submittedName>
        <fullName evidence="2">Uncharacterized protein</fullName>
    </submittedName>
</protein>
<dbReference type="AlphaFoldDB" id="A0A7T6XJ61"/>
<gene>
    <name evidence="2" type="ORF">Pdw03_4944</name>
</gene>
<dbReference type="Pfam" id="PF12520">
    <property type="entry name" value="DUF3723"/>
    <property type="match status" value="1"/>
</dbReference>
<accession>A0A7T6XJ61</accession>
<dbReference type="GeneID" id="90952656"/>
<sequence length="326" mass="36560">MATLAQKLGFDSLPVTEMLNRSPDRRIAREALLKARKPVECFGSAVAHEALPLPEPVLGRTPTLSHRCGPPLEHVQPIDRPHLFLGKVHSKEATGLQTISSFFTMIKLRLSCCKRTFLDPLCSYQLMTCQATHEWSQLRDQLHKDNHAESNAKYDAAEERKLETGHTETGDRKLLKKCILPFRPIQLTPPLLISTSSPSDTTITKALPYDAPTGQATHRPKNDIRYLQMISTIVPLSLSVGHPYRRMSQPLSSAIIPLSAFQRGQYLSFNAPQLCKCLSIRRTSCCLSFKMSFTTSFTEPKLSELVPILISASNFTSWSTSPQFHY</sequence>
<reference evidence="2 3" key="1">
    <citation type="submission" date="2020-08" db="EMBL/GenBank/DDBJ databases">
        <title>The completed genome sequence of the pathogenic ascomycete fungus Penicillium digitatum.</title>
        <authorList>
            <person name="Wang M."/>
        </authorList>
    </citation>
    <scope>NUCLEOTIDE SEQUENCE [LARGE SCALE GENOMIC DNA]</scope>
    <source>
        <strain evidence="2 3">PdW03</strain>
    </source>
</reference>
<organism evidence="2 3">
    <name type="scientific">Penicillium digitatum</name>
    <name type="common">Green mold</name>
    <dbReference type="NCBI Taxonomy" id="36651"/>
    <lineage>
        <taxon>Eukaryota</taxon>
        <taxon>Fungi</taxon>
        <taxon>Dikarya</taxon>
        <taxon>Ascomycota</taxon>
        <taxon>Pezizomycotina</taxon>
        <taxon>Eurotiomycetes</taxon>
        <taxon>Eurotiomycetidae</taxon>
        <taxon>Eurotiales</taxon>
        <taxon>Aspergillaceae</taxon>
        <taxon>Penicillium</taxon>
    </lineage>
</organism>
<dbReference type="InterPro" id="IPR022198">
    <property type="entry name" value="DUF3723"/>
</dbReference>
<proteinExistence type="predicted"/>
<evidence type="ECO:0000313" key="3">
    <source>
        <dbReference type="Proteomes" id="UP000595662"/>
    </source>
</evidence>
<dbReference type="EMBL" id="CP060774">
    <property type="protein sequence ID" value="QQK42090.1"/>
    <property type="molecule type" value="Genomic_DNA"/>
</dbReference>
<name>A0A7T6XJ61_PENDI</name>
<evidence type="ECO:0000256" key="1">
    <source>
        <dbReference type="SAM" id="MobiDB-lite"/>
    </source>
</evidence>
<dbReference type="RefSeq" id="XP_065956280.1">
    <property type="nucleotide sequence ID" value="XM_066100880.1"/>
</dbReference>